<reference evidence="4" key="1">
    <citation type="submission" date="2021-03" db="EMBL/GenBank/DDBJ databases">
        <title>Evolutionary innovations through gain and loss of genes in the ectomycorrhizal Boletales.</title>
        <authorList>
            <person name="Wu G."/>
            <person name="Miyauchi S."/>
            <person name="Morin E."/>
            <person name="Yang Z.-L."/>
            <person name="Xu J."/>
            <person name="Martin F.M."/>
        </authorList>
    </citation>
    <scope>NUCLEOTIDE SEQUENCE</scope>
    <source>
        <strain evidence="4">BR01</strain>
    </source>
</reference>
<dbReference type="InterPro" id="IPR051410">
    <property type="entry name" value="Ferric/Cupric_Reductase"/>
</dbReference>
<dbReference type="InterPro" id="IPR039261">
    <property type="entry name" value="FNR_nucleotide-bd"/>
</dbReference>
<gene>
    <name evidence="4" type="ORF">JVT61DRAFT_14717</name>
</gene>
<dbReference type="OrthoDB" id="2687220at2759"/>
<evidence type="ECO:0000259" key="3">
    <source>
        <dbReference type="Pfam" id="PF08030"/>
    </source>
</evidence>
<name>A0A8I3AC12_9AGAM</name>
<accession>A0A8I3AC12</accession>
<dbReference type="PANTHER" id="PTHR32361:SF9">
    <property type="entry name" value="FERRIC REDUCTASE TRANSMEMBRANE COMPONENT 3-RELATED"/>
    <property type="match status" value="1"/>
</dbReference>
<evidence type="ECO:0000256" key="2">
    <source>
        <dbReference type="ARBA" id="ARBA00023002"/>
    </source>
</evidence>
<dbReference type="GO" id="GO:0006826">
    <property type="term" value="P:iron ion transport"/>
    <property type="evidence" value="ECO:0007669"/>
    <property type="project" value="TreeGrafter"/>
</dbReference>
<keyword evidence="5" id="KW-1185">Reference proteome</keyword>
<evidence type="ECO:0000256" key="1">
    <source>
        <dbReference type="ARBA" id="ARBA00022448"/>
    </source>
</evidence>
<organism evidence="4 5">
    <name type="scientific">Boletus reticuloceps</name>
    <dbReference type="NCBI Taxonomy" id="495285"/>
    <lineage>
        <taxon>Eukaryota</taxon>
        <taxon>Fungi</taxon>
        <taxon>Dikarya</taxon>
        <taxon>Basidiomycota</taxon>
        <taxon>Agaricomycotina</taxon>
        <taxon>Agaricomycetes</taxon>
        <taxon>Agaricomycetidae</taxon>
        <taxon>Boletales</taxon>
        <taxon>Boletineae</taxon>
        <taxon>Boletaceae</taxon>
        <taxon>Boletoideae</taxon>
        <taxon>Boletus</taxon>
    </lineage>
</organism>
<dbReference type="Pfam" id="PF08030">
    <property type="entry name" value="NAD_binding_6"/>
    <property type="match status" value="1"/>
</dbReference>
<dbReference type="GO" id="GO:0000293">
    <property type="term" value="F:ferric-chelate reductase activity"/>
    <property type="evidence" value="ECO:0007669"/>
    <property type="project" value="TreeGrafter"/>
</dbReference>
<evidence type="ECO:0000313" key="5">
    <source>
        <dbReference type="Proteomes" id="UP000683000"/>
    </source>
</evidence>
<dbReference type="PANTHER" id="PTHR32361">
    <property type="entry name" value="FERRIC/CUPRIC REDUCTASE TRANSMEMBRANE COMPONENT"/>
    <property type="match status" value="1"/>
</dbReference>
<protein>
    <recommendedName>
        <fullName evidence="3">Ferric reductase NAD binding domain-containing protein</fullName>
    </recommendedName>
</protein>
<evidence type="ECO:0000313" key="4">
    <source>
        <dbReference type="EMBL" id="KAG6377928.1"/>
    </source>
</evidence>
<keyword evidence="2" id="KW-0560">Oxidoreductase</keyword>
<dbReference type="CDD" id="cd06186">
    <property type="entry name" value="NOX_Duox_like_FAD_NADP"/>
    <property type="match status" value="1"/>
</dbReference>
<feature type="domain" description="Ferric reductase NAD binding" evidence="3">
    <location>
        <begin position="16"/>
        <end position="66"/>
    </location>
</feature>
<dbReference type="AlphaFoldDB" id="A0A8I3AC12"/>
<dbReference type="GO" id="GO:0015677">
    <property type="term" value="P:copper ion import"/>
    <property type="evidence" value="ECO:0007669"/>
    <property type="project" value="TreeGrafter"/>
</dbReference>
<comment type="caution">
    <text evidence="4">The sequence shown here is derived from an EMBL/GenBank/DDBJ whole genome shotgun (WGS) entry which is preliminary data.</text>
</comment>
<sequence length="225" mass="23999">MIDGPYGGSSVDLGQYESVLLVAGGSGITFTLGLLDDIIGRCVKLRRRGGERTRRIEFAWCIRSFGERLPRPSLTGTLHRFSHLSPCALGNIYWIAPMLIDIANTAVNSSIDLHISIFVTCLCNPEAVPLIPNCDVTITKPSIYGLLQDLTGSRSASSSVSVEEDGKVDYRVGWVETSGHAGGVAVCASGPTSLTREAQNAVARLGVLRGIELGGVAIHVEQFTL</sequence>
<dbReference type="Gene3D" id="3.40.50.80">
    <property type="entry name" value="Nucleotide-binding domain of ferredoxin-NADP reductase (FNR) module"/>
    <property type="match status" value="1"/>
</dbReference>
<dbReference type="Proteomes" id="UP000683000">
    <property type="component" value="Unassembled WGS sequence"/>
</dbReference>
<proteinExistence type="predicted"/>
<dbReference type="InterPro" id="IPR013121">
    <property type="entry name" value="Fe_red_NAD-bd_6"/>
</dbReference>
<keyword evidence="1" id="KW-0813">Transport</keyword>
<dbReference type="GO" id="GO:0006879">
    <property type="term" value="P:intracellular iron ion homeostasis"/>
    <property type="evidence" value="ECO:0007669"/>
    <property type="project" value="TreeGrafter"/>
</dbReference>
<dbReference type="SUPFAM" id="SSF52343">
    <property type="entry name" value="Ferredoxin reductase-like, C-terminal NADP-linked domain"/>
    <property type="match status" value="1"/>
</dbReference>
<dbReference type="GO" id="GO:0005886">
    <property type="term" value="C:plasma membrane"/>
    <property type="evidence" value="ECO:0007669"/>
    <property type="project" value="TreeGrafter"/>
</dbReference>
<dbReference type="EMBL" id="JAGFBS010000008">
    <property type="protein sequence ID" value="KAG6377928.1"/>
    <property type="molecule type" value="Genomic_DNA"/>
</dbReference>